<dbReference type="InterPro" id="IPR016181">
    <property type="entry name" value="Acyl_CoA_acyltransferase"/>
</dbReference>
<gene>
    <name evidence="2" type="ORF">HDA39_005204</name>
</gene>
<dbReference type="EMBL" id="JACHMY010000001">
    <property type="protein sequence ID" value="MBB5838470.1"/>
    <property type="molecule type" value="Genomic_DNA"/>
</dbReference>
<feature type="domain" description="N-acetyltransferase" evidence="1">
    <location>
        <begin position="17"/>
        <end position="162"/>
    </location>
</feature>
<keyword evidence="2" id="KW-0808">Transferase</keyword>
<dbReference type="InterPro" id="IPR051531">
    <property type="entry name" value="N-acetyltransferase"/>
</dbReference>
<dbReference type="AlphaFoldDB" id="A0A7W9MWN1"/>
<name>A0A7W9MWN1_9ACTN</name>
<dbReference type="InterPro" id="IPR000182">
    <property type="entry name" value="GNAT_dom"/>
</dbReference>
<organism evidence="2 3">
    <name type="scientific">Kribbella italica</name>
    <dbReference type="NCBI Taxonomy" id="1540520"/>
    <lineage>
        <taxon>Bacteria</taxon>
        <taxon>Bacillati</taxon>
        <taxon>Actinomycetota</taxon>
        <taxon>Actinomycetes</taxon>
        <taxon>Propionibacteriales</taxon>
        <taxon>Kribbellaceae</taxon>
        <taxon>Kribbella</taxon>
    </lineage>
</organism>
<dbReference type="Proteomes" id="UP000549971">
    <property type="component" value="Unassembled WGS sequence"/>
</dbReference>
<dbReference type="PROSITE" id="PS51186">
    <property type="entry name" value="GNAT"/>
    <property type="match status" value="1"/>
</dbReference>
<dbReference type="Pfam" id="PF13302">
    <property type="entry name" value="Acetyltransf_3"/>
    <property type="match status" value="1"/>
</dbReference>
<evidence type="ECO:0000313" key="2">
    <source>
        <dbReference type="EMBL" id="MBB5838470.1"/>
    </source>
</evidence>
<dbReference type="RefSeq" id="WP_184799285.1">
    <property type="nucleotide sequence ID" value="NZ_JACHMY010000001.1"/>
</dbReference>
<protein>
    <submittedName>
        <fullName evidence="2">RimJ/RimL family protein N-acetyltransferase</fullName>
    </submittedName>
</protein>
<keyword evidence="3" id="KW-1185">Reference proteome</keyword>
<reference evidence="2 3" key="1">
    <citation type="submission" date="2020-08" db="EMBL/GenBank/DDBJ databases">
        <title>Sequencing the genomes of 1000 actinobacteria strains.</title>
        <authorList>
            <person name="Klenk H.-P."/>
        </authorList>
    </citation>
    <scope>NUCLEOTIDE SEQUENCE [LARGE SCALE GENOMIC DNA]</scope>
    <source>
        <strain evidence="2 3">DSM 28967</strain>
    </source>
</reference>
<proteinExistence type="predicted"/>
<evidence type="ECO:0000259" key="1">
    <source>
        <dbReference type="PROSITE" id="PS51186"/>
    </source>
</evidence>
<accession>A0A7W9MWN1</accession>
<evidence type="ECO:0000313" key="3">
    <source>
        <dbReference type="Proteomes" id="UP000549971"/>
    </source>
</evidence>
<comment type="caution">
    <text evidence="2">The sequence shown here is derived from an EMBL/GenBank/DDBJ whole genome shotgun (WGS) entry which is preliminary data.</text>
</comment>
<dbReference type="Gene3D" id="3.40.630.30">
    <property type="match status" value="1"/>
</dbReference>
<dbReference type="SUPFAM" id="SSF55729">
    <property type="entry name" value="Acyl-CoA N-acyltransferases (Nat)"/>
    <property type="match status" value="1"/>
</dbReference>
<sequence>MTIRYGGPGVRIVGDGLVLREWERGDLAAMSELFDNEEVAYWTPLRTPFDLAAAEAYYDAAHTDNGRIHLAITTDGEQPLGEVMVNEKTGSLGYVVGQAHRGQGLAVRALTLLTGYAHEELGLPRLILEIEPDNQASRSVAVRTGYALTDLPPTRLMEKGRDLQLLTWEHLN</sequence>
<dbReference type="PANTHER" id="PTHR43792">
    <property type="entry name" value="GNAT FAMILY, PUTATIVE (AFU_ORTHOLOGUE AFUA_3G00765)-RELATED-RELATED"/>
    <property type="match status" value="1"/>
</dbReference>
<dbReference type="GO" id="GO:0016747">
    <property type="term" value="F:acyltransferase activity, transferring groups other than amino-acyl groups"/>
    <property type="evidence" value="ECO:0007669"/>
    <property type="project" value="InterPro"/>
</dbReference>